<dbReference type="AlphaFoldDB" id="A0AA97P5Y2"/>
<sequence>MYESSAKSLILHLRLLVPLHKLLPPNPARSSNQHIGKCWGGTIDMIKPRTGFRSSAGLAQLGERQTEVALHSYI</sequence>
<protein>
    <submittedName>
        <fullName evidence="1">Uncharacterized protein</fullName>
    </submittedName>
</protein>
<reference evidence="1" key="1">
    <citation type="journal article" date="2012" name="PLoS Genet.">
        <title>Comparative analysis of the genomes of two field isolates of the rice blast fungus Magnaporthe oryzae.</title>
        <authorList>
            <person name="Xue M."/>
            <person name="Yang J."/>
            <person name="Li Z."/>
            <person name="Hu S."/>
            <person name="Yao N."/>
            <person name="Dean R.A."/>
            <person name="Zhao W."/>
            <person name="Shen M."/>
            <person name="Zhang H."/>
            <person name="Li C."/>
            <person name="Liu L."/>
            <person name="Cao L."/>
            <person name="Xu X."/>
            <person name="Xing Y."/>
            <person name="Hsiang T."/>
            <person name="Zhang Z."/>
            <person name="Xu J.R."/>
            <person name="Peng Y.L."/>
        </authorList>
    </citation>
    <scope>NUCLEOTIDE SEQUENCE</scope>
    <source>
        <strain evidence="1">Y34</strain>
    </source>
</reference>
<organism evidence="1">
    <name type="scientific">Pyricularia oryzae (strain Y34)</name>
    <name type="common">Rice blast fungus</name>
    <name type="synonym">Magnaporthe oryzae</name>
    <dbReference type="NCBI Taxonomy" id="1143189"/>
    <lineage>
        <taxon>Eukaryota</taxon>
        <taxon>Fungi</taxon>
        <taxon>Dikarya</taxon>
        <taxon>Ascomycota</taxon>
        <taxon>Pezizomycotina</taxon>
        <taxon>Sordariomycetes</taxon>
        <taxon>Sordariomycetidae</taxon>
        <taxon>Magnaporthales</taxon>
        <taxon>Pyriculariaceae</taxon>
        <taxon>Pyricularia</taxon>
    </lineage>
</organism>
<accession>A0AA97P5Y2</accession>
<proteinExistence type="predicted"/>
<name>A0AA97P5Y2_PYRO3</name>
<gene>
    <name evidence="1" type="ORF">OOU_Y34scaffold00202g5</name>
</gene>
<evidence type="ECO:0000313" key="1">
    <source>
        <dbReference type="EMBL" id="ELQ42635.1"/>
    </source>
</evidence>
<dbReference type="Proteomes" id="UP000011086">
    <property type="component" value="Unassembled WGS sequence"/>
</dbReference>
<dbReference type="EMBL" id="JH793121">
    <property type="protein sequence ID" value="ELQ42635.1"/>
    <property type="molecule type" value="Genomic_DNA"/>
</dbReference>